<evidence type="ECO:0000313" key="1">
    <source>
        <dbReference type="EMBL" id="GHC57819.1"/>
    </source>
</evidence>
<evidence type="ECO:0008006" key="3">
    <source>
        <dbReference type="Google" id="ProtNLM"/>
    </source>
</evidence>
<protein>
    <recommendedName>
        <fullName evidence="3">ADP-ribosylation/crystallin J1</fullName>
    </recommendedName>
</protein>
<proteinExistence type="predicted"/>
<dbReference type="RefSeq" id="WP_189411691.1">
    <property type="nucleotide sequence ID" value="NZ_BMYJ01000006.1"/>
</dbReference>
<comment type="caution">
    <text evidence="1">The sequence shown here is derived from an EMBL/GenBank/DDBJ whole genome shotgun (WGS) entry which is preliminary data.</text>
</comment>
<dbReference type="EMBL" id="BMYJ01000006">
    <property type="protein sequence ID" value="GHC57819.1"/>
    <property type="molecule type" value="Genomic_DNA"/>
</dbReference>
<organism evidence="1 2">
    <name type="scientific">Neogemmobacter tilapiae</name>
    <dbReference type="NCBI Taxonomy" id="875041"/>
    <lineage>
        <taxon>Bacteria</taxon>
        <taxon>Pseudomonadati</taxon>
        <taxon>Pseudomonadota</taxon>
        <taxon>Alphaproteobacteria</taxon>
        <taxon>Rhodobacterales</taxon>
        <taxon>Paracoccaceae</taxon>
        <taxon>Neogemmobacter</taxon>
    </lineage>
</organism>
<gene>
    <name evidence="1" type="ORF">GCM10007315_21670</name>
</gene>
<reference evidence="1" key="1">
    <citation type="journal article" date="2014" name="Int. J. Syst. Evol. Microbiol.">
        <title>Complete genome sequence of Corynebacterium casei LMG S-19264T (=DSM 44701T), isolated from a smear-ripened cheese.</title>
        <authorList>
            <consortium name="US DOE Joint Genome Institute (JGI-PGF)"/>
            <person name="Walter F."/>
            <person name="Albersmeier A."/>
            <person name="Kalinowski J."/>
            <person name="Ruckert C."/>
        </authorList>
    </citation>
    <scope>NUCLEOTIDE SEQUENCE</scope>
    <source>
        <strain evidence="1">KCTC 23310</strain>
    </source>
</reference>
<keyword evidence="2" id="KW-1185">Reference proteome</keyword>
<reference evidence="1" key="2">
    <citation type="submission" date="2020-09" db="EMBL/GenBank/DDBJ databases">
        <authorList>
            <person name="Sun Q."/>
            <person name="Kim S."/>
        </authorList>
    </citation>
    <scope>NUCLEOTIDE SEQUENCE</scope>
    <source>
        <strain evidence="1">KCTC 23310</strain>
    </source>
</reference>
<sequence>MILYRPTGQKELDLVSASGFKRWPPRLIDQPIFYPVTTFSYAEKIARDWNSILPAPNNFGYVLRFEINRETADRYSVQQAGGRDHEELWVPADELERFNDGILGVMEVVAIYRDGQRVE</sequence>
<accession>A0A918TQS7</accession>
<name>A0A918TQS7_9RHOB</name>
<dbReference type="Proteomes" id="UP000638981">
    <property type="component" value="Unassembled WGS sequence"/>
</dbReference>
<dbReference type="AlphaFoldDB" id="A0A918TQS7"/>
<evidence type="ECO:0000313" key="2">
    <source>
        <dbReference type="Proteomes" id="UP000638981"/>
    </source>
</evidence>